<dbReference type="Proteomes" id="UP000198992">
    <property type="component" value="Unassembled WGS sequence"/>
</dbReference>
<dbReference type="RefSeq" id="WP_171948091.1">
    <property type="nucleotide sequence ID" value="NZ_FNTH01000001.1"/>
</dbReference>
<evidence type="ECO:0000313" key="3">
    <source>
        <dbReference type="EMBL" id="SEE31345.1"/>
    </source>
</evidence>
<keyword evidence="2" id="KW-1133">Transmembrane helix</keyword>
<reference evidence="3 4" key="1">
    <citation type="submission" date="2016-10" db="EMBL/GenBank/DDBJ databases">
        <authorList>
            <person name="de Groot N.N."/>
        </authorList>
    </citation>
    <scope>NUCLEOTIDE SEQUENCE [LARGE SCALE GENOMIC DNA]</scope>
    <source>
        <strain evidence="3 4">MT12</strain>
    </source>
</reference>
<evidence type="ECO:0000256" key="2">
    <source>
        <dbReference type="SAM" id="Phobius"/>
    </source>
</evidence>
<proteinExistence type="predicted"/>
<evidence type="ECO:0000256" key="1">
    <source>
        <dbReference type="SAM" id="MobiDB-lite"/>
    </source>
</evidence>
<dbReference type="PROSITE" id="PS00409">
    <property type="entry name" value="PROKAR_NTER_METHYL"/>
    <property type="match status" value="1"/>
</dbReference>
<gene>
    <name evidence="3" type="ORF">SAMN05444164_7635</name>
</gene>
<dbReference type="NCBIfam" id="TIGR02532">
    <property type="entry name" value="IV_pilin_GFxxxE"/>
    <property type="match status" value="1"/>
</dbReference>
<keyword evidence="2" id="KW-0472">Membrane</keyword>
<dbReference type="AlphaFoldDB" id="A0A1H5HU21"/>
<dbReference type="InterPro" id="IPR012902">
    <property type="entry name" value="N_methyl_site"/>
</dbReference>
<feature type="transmembrane region" description="Helical" evidence="2">
    <location>
        <begin position="12"/>
        <end position="38"/>
    </location>
</feature>
<feature type="region of interest" description="Disordered" evidence="1">
    <location>
        <begin position="219"/>
        <end position="245"/>
    </location>
</feature>
<keyword evidence="2" id="KW-0812">Transmembrane</keyword>
<sequence>MSAALRRELRAASGFTLIEVLAALAIGSAVIAATAVLINNVALNFDRRTGLAGKTDQLLLAVDRLAADIGSARQVKQGDGADATAAFNGDANQMTFVTGSGAGGGRGEEVVSLQVEETDGVNHLVRRRARWQGQRTPFASVALQDPVGVIEGQVDIAFAFGSTGPDGTLSWSTTWIGQPLLPRLVRLTVRDRASGADLLPGVQFTLRADAPIGCAQPGAHADCVTGKSASPKETPAKDPPTGARR</sequence>
<name>A0A1H5HU21_9BRAD</name>
<dbReference type="EMBL" id="FNTH01000001">
    <property type="protein sequence ID" value="SEE31345.1"/>
    <property type="molecule type" value="Genomic_DNA"/>
</dbReference>
<accession>A0A1H5HU21</accession>
<protein>
    <submittedName>
        <fullName evidence="3">Prepilin-type N-terminal cleavage/methylation domain-containing protein</fullName>
    </submittedName>
</protein>
<organism evidence="3 4">
    <name type="scientific">Bradyrhizobium erythrophlei</name>
    <dbReference type="NCBI Taxonomy" id="1437360"/>
    <lineage>
        <taxon>Bacteria</taxon>
        <taxon>Pseudomonadati</taxon>
        <taxon>Pseudomonadota</taxon>
        <taxon>Alphaproteobacteria</taxon>
        <taxon>Hyphomicrobiales</taxon>
        <taxon>Nitrobacteraceae</taxon>
        <taxon>Bradyrhizobium</taxon>
    </lineage>
</organism>
<dbReference type="Pfam" id="PF07963">
    <property type="entry name" value="N_methyl"/>
    <property type="match status" value="1"/>
</dbReference>
<evidence type="ECO:0000313" key="4">
    <source>
        <dbReference type="Proteomes" id="UP000198992"/>
    </source>
</evidence>